<accession>A0A2G8K6S6</accession>
<evidence type="ECO:0000256" key="1">
    <source>
        <dbReference type="SAM" id="MobiDB-lite"/>
    </source>
</evidence>
<dbReference type="AlphaFoldDB" id="A0A2G8K6S6"/>
<reference evidence="2 3" key="1">
    <citation type="journal article" date="2017" name="PLoS Biol.">
        <title>The sea cucumber genome provides insights into morphological evolution and visceral regeneration.</title>
        <authorList>
            <person name="Zhang X."/>
            <person name="Sun L."/>
            <person name="Yuan J."/>
            <person name="Sun Y."/>
            <person name="Gao Y."/>
            <person name="Zhang L."/>
            <person name="Li S."/>
            <person name="Dai H."/>
            <person name="Hamel J.F."/>
            <person name="Liu C."/>
            <person name="Yu Y."/>
            <person name="Liu S."/>
            <person name="Lin W."/>
            <person name="Guo K."/>
            <person name="Jin S."/>
            <person name="Xu P."/>
            <person name="Storey K.B."/>
            <person name="Huan P."/>
            <person name="Zhang T."/>
            <person name="Zhou Y."/>
            <person name="Zhang J."/>
            <person name="Lin C."/>
            <person name="Li X."/>
            <person name="Xing L."/>
            <person name="Huo D."/>
            <person name="Sun M."/>
            <person name="Wang L."/>
            <person name="Mercier A."/>
            <person name="Li F."/>
            <person name="Yang H."/>
            <person name="Xiang J."/>
        </authorList>
    </citation>
    <scope>NUCLEOTIDE SEQUENCE [LARGE SCALE GENOMIC DNA]</scope>
    <source>
        <strain evidence="2">Shaxun</strain>
        <tissue evidence="2">Muscle</tissue>
    </source>
</reference>
<dbReference type="EMBL" id="MRZV01000831">
    <property type="protein sequence ID" value="PIK43711.1"/>
    <property type="molecule type" value="Genomic_DNA"/>
</dbReference>
<feature type="compositionally biased region" description="Low complexity" evidence="1">
    <location>
        <begin position="49"/>
        <end position="62"/>
    </location>
</feature>
<gene>
    <name evidence="2" type="ORF">BSL78_19445</name>
</gene>
<comment type="caution">
    <text evidence="2">The sequence shown here is derived from an EMBL/GenBank/DDBJ whole genome shotgun (WGS) entry which is preliminary data.</text>
</comment>
<name>A0A2G8K6S6_STIJA</name>
<sequence>MIKDNSRISPFEAQGGLLNSKQFRHSTPIVSEVEEEEQQGKNSEKEQSKSSSSKSLLTISEQDSIPAEMEKEMSFHLNVPSKEEIQAIGKVPPGRKLPSFPVSSRQVCQRQDKSLCKTKKKNPLRMRIHLPVRLIPKILHKVTDVFNETVYKRPEEHENEPPDPLNLNRERRK</sequence>
<feature type="compositionally biased region" description="Basic and acidic residues" evidence="1">
    <location>
        <begin position="38"/>
        <end position="48"/>
    </location>
</feature>
<protein>
    <submittedName>
        <fullName evidence="2">Uncharacterized protein</fullName>
    </submittedName>
</protein>
<feature type="region of interest" description="Disordered" evidence="1">
    <location>
        <begin position="1"/>
        <end position="69"/>
    </location>
</feature>
<keyword evidence="3" id="KW-1185">Reference proteome</keyword>
<proteinExistence type="predicted"/>
<feature type="region of interest" description="Disordered" evidence="1">
    <location>
        <begin position="153"/>
        <end position="173"/>
    </location>
</feature>
<evidence type="ECO:0000313" key="2">
    <source>
        <dbReference type="EMBL" id="PIK43711.1"/>
    </source>
</evidence>
<organism evidence="2 3">
    <name type="scientific">Stichopus japonicus</name>
    <name type="common">Sea cucumber</name>
    <dbReference type="NCBI Taxonomy" id="307972"/>
    <lineage>
        <taxon>Eukaryota</taxon>
        <taxon>Metazoa</taxon>
        <taxon>Echinodermata</taxon>
        <taxon>Eleutherozoa</taxon>
        <taxon>Echinozoa</taxon>
        <taxon>Holothuroidea</taxon>
        <taxon>Aspidochirotacea</taxon>
        <taxon>Aspidochirotida</taxon>
        <taxon>Stichopodidae</taxon>
        <taxon>Apostichopus</taxon>
    </lineage>
</organism>
<evidence type="ECO:0000313" key="3">
    <source>
        <dbReference type="Proteomes" id="UP000230750"/>
    </source>
</evidence>
<dbReference type="Proteomes" id="UP000230750">
    <property type="component" value="Unassembled WGS sequence"/>
</dbReference>